<feature type="transmembrane region" description="Helical" evidence="1">
    <location>
        <begin position="435"/>
        <end position="455"/>
    </location>
</feature>
<dbReference type="RefSeq" id="WP_091916344.1">
    <property type="nucleotide sequence ID" value="NZ_FOIQ01000005.1"/>
</dbReference>
<keyword evidence="1" id="KW-1133">Transmembrane helix</keyword>
<evidence type="ECO:0000313" key="2">
    <source>
        <dbReference type="EMBL" id="SEW19407.1"/>
    </source>
</evidence>
<accession>A0A1I0PY04</accession>
<reference evidence="2 3" key="1">
    <citation type="submission" date="2016-10" db="EMBL/GenBank/DDBJ databases">
        <authorList>
            <person name="de Groot N.N."/>
        </authorList>
    </citation>
    <scope>NUCLEOTIDE SEQUENCE [LARGE SCALE GENOMIC DNA]</scope>
    <source>
        <strain evidence="2 3">TC2-24</strain>
    </source>
</reference>
<feature type="transmembrane region" description="Helical" evidence="1">
    <location>
        <begin position="403"/>
        <end position="423"/>
    </location>
</feature>
<dbReference type="PANTHER" id="PTHR32063">
    <property type="match status" value="1"/>
</dbReference>
<proteinExistence type="predicted"/>
<dbReference type="Pfam" id="PF00873">
    <property type="entry name" value="ACR_tran"/>
    <property type="match status" value="2"/>
</dbReference>
<feature type="transmembrane region" description="Helical" evidence="1">
    <location>
        <begin position="1004"/>
        <end position="1023"/>
    </location>
</feature>
<feature type="transmembrane region" description="Helical" evidence="1">
    <location>
        <begin position="467"/>
        <end position="490"/>
    </location>
</feature>
<evidence type="ECO:0000313" key="3">
    <source>
        <dbReference type="Proteomes" id="UP000199373"/>
    </source>
</evidence>
<feature type="transmembrane region" description="Helical" evidence="1">
    <location>
        <begin position="962"/>
        <end position="983"/>
    </location>
</feature>
<dbReference type="Gene3D" id="3.30.2090.10">
    <property type="entry name" value="Multidrug efflux transporter AcrB TolC docking domain, DN and DC subdomains"/>
    <property type="match status" value="2"/>
</dbReference>
<dbReference type="InterPro" id="IPR001036">
    <property type="entry name" value="Acrflvin-R"/>
</dbReference>
<name>A0A1I0PY04_9BACT</name>
<dbReference type="Gene3D" id="1.20.1640.10">
    <property type="entry name" value="Multidrug efflux transporter AcrB transmembrane domain"/>
    <property type="match status" value="3"/>
</dbReference>
<evidence type="ECO:0000256" key="1">
    <source>
        <dbReference type="SAM" id="Phobius"/>
    </source>
</evidence>
<dbReference type="InterPro" id="IPR027463">
    <property type="entry name" value="AcrB_DN_DC_subdom"/>
</dbReference>
<feature type="transmembrane region" description="Helical" evidence="1">
    <location>
        <begin position="1029"/>
        <end position="1056"/>
    </location>
</feature>
<keyword evidence="1" id="KW-0812">Transmembrane</keyword>
<dbReference type="AlphaFoldDB" id="A0A1I0PY04"/>
<organism evidence="2 3">
    <name type="scientific">Prevotella aff. ruminicola Tc2-24</name>
    <dbReference type="NCBI Taxonomy" id="81582"/>
    <lineage>
        <taxon>Bacteria</taxon>
        <taxon>Pseudomonadati</taxon>
        <taxon>Bacteroidota</taxon>
        <taxon>Bacteroidia</taxon>
        <taxon>Bacteroidales</taxon>
        <taxon>Prevotellaceae</taxon>
        <taxon>Prevotella</taxon>
    </lineage>
</organism>
<keyword evidence="1" id="KW-0472">Membrane</keyword>
<dbReference type="Gene3D" id="3.30.70.1440">
    <property type="entry name" value="Multidrug efflux transporter AcrB pore domain"/>
    <property type="match status" value="1"/>
</dbReference>
<sequence length="1072" mass="122752">MKVSNFTLLLILAIFMVVGAALLPKIDVADNPRPRQGKTLTVEFYWQRASAKVIEQNVTSRIEGLISAVKGVESVSSESYFGSGKVVVELKKEADVSSTKFEISSLLKQIHKRLPEGVSYPVLTGGEVVNEKGRSETTQLLLTYQINSNLSDEQLKEYIERKVEPIVKQLEDVRRVEVTGGVSKVIEITYNPFILANYGLTAYDIEKSIRSFIGREDIVGEVVHHDSDIEAIGVDGQRAGTKKRIDLYLTTGKFVKPLEQMPVGVVDGKTIYLNDLASYEYKNKEPDKYFRVNGLNTIYLNIHVDAKANKISLSNKIQKQIKETEKQFRKGIYLTLTYDGAEERESELHKLVWRSLMALGILLFFVWLTKRDWKYLTIMATTLVAIILTAVIAYSILDIRLHIYSLAGITVSLGLVIDASIVMTDHYSYYHNRRAFLAILAALLTTIGSLVIVFWLPEFIQKDLYDFAWIIIVNLSVALFVAYAFTPALIEQMEYRSYQQGHIRHKKLVTGWTHFYTRYVSFTQKHKWIYIIILVLAFGIPFHALPPELGKDQKDEESHKVWHDMYNATLGSNFFQLKCKDTLSKLFGGTMRLFSESLSDNTYNSEKDKEKKLTIRAQMPLGGSATELNEKVVILENFLSGYKEIKRFETRVESWGSTTVVEFKDEFKKTSFPYLLESKVIGKIISIGGADWSTSGVSERGFSNSLNLQFRSNRIEIIGYNYDRLYRIAEEMCKTMKQNSRVVDLTIETPGHENQEDEFFMDYNKERMALYNFDLIASHQALREILSGYDIEKYHDTHLSSDMHLKSSEKDRFDLWHLQNAYMKVNGNDTKLSDFMEINRREAKNCIPKKNQEYILRVAFNVLGTYTYTDKYIKKTIKEYNAKIPVGYKCRNATYGWYEDNGTQYWLILLIVVIIYFICSILFESLRLPLVIISLIPVSFIGTFLTYYFSGVEFGTGGFASLVLLSGLTVNGGIYIIYEYLSITRKNRQKAGTALYVRAYNHKITAVFLTILSTVLGLIPFFIDGKDEPFWFSFAIGSAGGLLFSVIAIVFVMPIFMRLNHKDNNNQIKNHK</sequence>
<keyword evidence="3" id="KW-1185">Reference proteome</keyword>
<dbReference type="PANTHER" id="PTHR32063:SF0">
    <property type="entry name" value="SWARMING MOTILITY PROTEIN SWRC"/>
    <property type="match status" value="1"/>
</dbReference>
<dbReference type="Gene3D" id="3.30.70.1320">
    <property type="entry name" value="Multidrug efflux transporter AcrB pore domain like"/>
    <property type="match status" value="1"/>
</dbReference>
<feature type="transmembrane region" description="Helical" evidence="1">
    <location>
        <begin position="905"/>
        <end position="923"/>
    </location>
</feature>
<dbReference type="EMBL" id="FOIQ01000005">
    <property type="protein sequence ID" value="SEW19407.1"/>
    <property type="molecule type" value="Genomic_DNA"/>
</dbReference>
<protein>
    <submittedName>
        <fullName evidence="2">Multidrug efflux pump subunit AcrB</fullName>
    </submittedName>
</protein>
<dbReference type="GO" id="GO:0005886">
    <property type="term" value="C:plasma membrane"/>
    <property type="evidence" value="ECO:0007669"/>
    <property type="project" value="TreeGrafter"/>
</dbReference>
<feature type="transmembrane region" description="Helical" evidence="1">
    <location>
        <begin position="528"/>
        <end position="545"/>
    </location>
</feature>
<feature type="transmembrane region" description="Helical" evidence="1">
    <location>
        <begin position="930"/>
        <end position="950"/>
    </location>
</feature>
<feature type="transmembrane region" description="Helical" evidence="1">
    <location>
        <begin position="375"/>
        <end position="397"/>
    </location>
</feature>
<dbReference type="Proteomes" id="UP000199373">
    <property type="component" value="Unassembled WGS sequence"/>
</dbReference>
<dbReference type="GO" id="GO:0042910">
    <property type="term" value="F:xenobiotic transmembrane transporter activity"/>
    <property type="evidence" value="ECO:0007669"/>
    <property type="project" value="TreeGrafter"/>
</dbReference>
<dbReference type="SUPFAM" id="SSF82693">
    <property type="entry name" value="Multidrug efflux transporter AcrB pore domain, PN1, PN2, PC1 and PC2 subdomains"/>
    <property type="match status" value="2"/>
</dbReference>
<gene>
    <name evidence="2" type="ORF">SAMN04487850_2044</name>
</gene>
<dbReference type="SUPFAM" id="SSF82866">
    <property type="entry name" value="Multidrug efflux transporter AcrB transmembrane domain"/>
    <property type="match status" value="2"/>
</dbReference>
<dbReference type="Gene3D" id="3.30.70.1430">
    <property type="entry name" value="Multidrug efflux transporter AcrB pore domain"/>
    <property type="match status" value="2"/>
</dbReference>
<feature type="transmembrane region" description="Helical" evidence="1">
    <location>
        <begin position="351"/>
        <end position="368"/>
    </location>
</feature>